<name>A0A330L7R0_9BACT</name>
<dbReference type="SUPFAM" id="SSF52266">
    <property type="entry name" value="SGNH hydrolase"/>
    <property type="match status" value="1"/>
</dbReference>
<dbReference type="InterPro" id="IPR036514">
    <property type="entry name" value="SGNH_hydro_sf"/>
</dbReference>
<feature type="signal peptide" evidence="2">
    <location>
        <begin position="1"/>
        <end position="24"/>
    </location>
</feature>
<dbReference type="CDD" id="cd01820">
    <property type="entry name" value="PAF_acetylesterase_like"/>
    <property type="match status" value="1"/>
</dbReference>
<dbReference type="GO" id="GO:0016788">
    <property type="term" value="F:hydrolase activity, acting on ester bonds"/>
    <property type="evidence" value="ECO:0007669"/>
    <property type="project" value="UniProtKB-ARBA"/>
</dbReference>
<dbReference type="EMBL" id="OUNR01000016">
    <property type="protein sequence ID" value="SPP65367.1"/>
    <property type="molecule type" value="Genomic_DNA"/>
</dbReference>
<feature type="chain" id="PRO_5016385877" evidence="2">
    <location>
        <begin position="25"/>
        <end position="247"/>
    </location>
</feature>
<dbReference type="PANTHER" id="PTHR11852">
    <property type="entry name" value="PLATELET-ACTIVATING FACTOR ACETYLHYDROLASE"/>
    <property type="match status" value="1"/>
</dbReference>
<feature type="domain" description="SGNH hydrolase-type esterase" evidence="3">
    <location>
        <begin position="68"/>
        <end position="232"/>
    </location>
</feature>
<proteinExistence type="inferred from homology"/>
<dbReference type="Proteomes" id="UP000248168">
    <property type="component" value="Unassembled WGS sequence"/>
</dbReference>
<accession>A0A330L7R0</accession>
<keyword evidence="5" id="KW-1185">Reference proteome</keyword>
<dbReference type="PANTHER" id="PTHR11852:SF0">
    <property type="entry name" value="PLATELET-ACTIVATING FACTOR ACETYLHYDROLASE IB SUBUNIT BETA HOMOLOG"/>
    <property type="match status" value="1"/>
</dbReference>
<reference evidence="5" key="1">
    <citation type="submission" date="2018-04" db="EMBL/GenBank/DDBJ databases">
        <authorList>
            <person name="Lucker S."/>
            <person name="Sakoula D."/>
        </authorList>
    </citation>
    <scope>NUCLEOTIDE SEQUENCE [LARGE SCALE GENOMIC DNA]</scope>
</reference>
<dbReference type="Pfam" id="PF13472">
    <property type="entry name" value="Lipase_GDSL_2"/>
    <property type="match status" value="1"/>
</dbReference>
<evidence type="ECO:0000259" key="3">
    <source>
        <dbReference type="Pfam" id="PF13472"/>
    </source>
</evidence>
<dbReference type="Gene3D" id="3.40.50.1110">
    <property type="entry name" value="SGNH hydrolase"/>
    <property type="match status" value="1"/>
</dbReference>
<evidence type="ECO:0000256" key="1">
    <source>
        <dbReference type="ARBA" id="ARBA00038184"/>
    </source>
</evidence>
<comment type="similarity">
    <text evidence="1">Belongs to the 'GDSL' lipolytic enzyme family. Platelet-activating factor acetylhydrolase IB beta/gamma subunits subfamily.</text>
</comment>
<evidence type="ECO:0000256" key="2">
    <source>
        <dbReference type="SAM" id="SignalP"/>
    </source>
</evidence>
<dbReference type="OrthoDB" id="5624617at2"/>
<dbReference type="InterPro" id="IPR013830">
    <property type="entry name" value="SGNH_hydro"/>
</dbReference>
<dbReference type="AlphaFoldDB" id="A0A330L7R0"/>
<evidence type="ECO:0000313" key="4">
    <source>
        <dbReference type="EMBL" id="SPP65367.1"/>
    </source>
</evidence>
<dbReference type="InParanoid" id="A0A330L7R0"/>
<organism evidence="4 5">
    <name type="scientific">Nitrospira lenta</name>
    <dbReference type="NCBI Taxonomy" id="1436998"/>
    <lineage>
        <taxon>Bacteria</taxon>
        <taxon>Pseudomonadati</taxon>
        <taxon>Nitrospirota</taxon>
        <taxon>Nitrospiria</taxon>
        <taxon>Nitrospirales</taxon>
        <taxon>Nitrospiraceae</taxon>
        <taxon>Nitrospira</taxon>
    </lineage>
</organism>
<protein>
    <submittedName>
        <fullName evidence="4">Putative Lipolytic enzyme, GDSL family</fullName>
    </submittedName>
</protein>
<sequence length="247" mass="27668">MTSYVRSACVLLLCILSSAFIFPAATILSADRQVPAVVPAPQTADWWMAQHERNVARVRQGSVDLLMIGDSITQGWGDEGRQVWERYYAHRRAVNLGFNSDRTEQVLWRLQHGEIDGIHPKVAVVMIGTNNSGTREDPPEETVAGIKAIVTLLRAKLSATKILLLGIFPRGATSSDSLRRVNGSINDRLRGFADGQHLFYLDLDHLFLDRDGRLKRDLMPDLLHLNEQGYQVWAEGMEPQLKVLLGE</sequence>
<keyword evidence="2" id="KW-0732">Signal</keyword>
<gene>
    <name evidence="4" type="ORF">NITLEN_30281</name>
</gene>
<evidence type="ECO:0000313" key="5">
    <source>
        <dbReference type="Proteomes" id="UP000248168"/>
    </source>
</evidence>